<accession>A0AAE1G878</accession>
<evidence type="ECO:0000313" key="2">
    <source>
        <dbReference type="Proteomes" id="UP001286313"/>
    </source>
</evidence>
<evidence type="ECO:0000313" key="1">
    <source>
        <dbReference type="EMBL" id="KAK3887865.1"/>
    </source>
</evidence>
<dbReference type="AlphaFoldDB" id="A0AAE1G878"/>
<dbReference type="Proteomes" id="UP001286313">
    <property type="component" value="Unassembled WGS sequence"/>
</dbReference>
<sequence>MEKILCTDCIYTFLDMAFSGRRERVYIKVNNNTTEARQFVDLCFGQRGSSFFNTRLTRVWNRGKAGECVFGGNYDSGVNKMLSSDGYYKKGTVMFISHTDKSGEFIINTNGKTPKFGIHIGCVCKRLKVLKNEAKLTDITQVTVVDCGVIYF</sequence>
<comment type="caution">
    <text evidence="1">The sequence shown here is derived from an EMBL/GenBank/DDBJ whole genome shotgun (WGS) entry which is preliminary data.</text>
</comment>
<reference evidence="1" key="1">
    <citation type="submission" date="2023-10" db="EMBL/GenBank/DDBJ databases">
        <title>Genome assemblies of two species of porcelain crab, Petrolisthes cinctipes and Petrolisthes manimaculis (Anomura: Porcellanidae).</title>
        <authorList>
            <person name="Angst P."/>
        </authorList>
    </citation>
    <scope>NUCLEOTIDE SEQUENCE</scope>
    <source>
        <strain evidence="1">PB745_01</strain>
        <tissue evidence="1">Gill</tissue>
    </source>
</reference>
<name>A0AAE1G878_PETCI</name>
<keyword evidence="2" id="KW-1185">Reference proteome</keyword>
<organism evidence="1 2">
    <name type="scientific">Petrolisthes cinctipes</name>
    <name type="common">Flat porcelain crab</name>
    <dbReference type="NCBI Taxonomy" id="88211"/>
    <lineage>
        <taxon>Eukaryota</taxon>
        <taxon>Metazoa</taxon>
        <taxon>Ecdysozoa</taxon>
        <taxon>Arthropoda</taxon>
        <taxon>Crustacea</taxon>
        <taxon>Multicrustacea</taxon>
        <taxon>Malacostraca</taxon>
        <taxon>Eumalacostraca</taxon>
        <taxon>Eucarida</taxon>
        <taxon>Decapoda</taxon>
        <taxon>Pleocyemata</taxon>
        <taxon>Anomura</taxon>
        <taxon>Galatheoidea</taxon>
        <taxon>Porcellanidae</taxon>
        <taxon>Petrolisthes</taxon>
    </lineage>
</organism>
<dbReference type="EMBL" id="JAWQEG010000602">
    <property type="protein sequence ID" value="KAK3887865.1"/>
    <property type="molecule type" value="Genomic_DNA"/>
</dbReference>
<gene>
    <name evidence="1" type="ORF">Pcinc_008015</name>
</gene>
<protein>
    <submittedName>
        <fullName evidence="1">Uncharacterized protein</fullName>
    </submittedName>
</protein>
<proteinExistence type="predicted"/>